<protein>
    <submittedName>
        <fullName evidence="2">Iron chaperone</fullName>
    </submittedName>
</protein>
<keyword evidence="3" id="KW-1185">Reference proteome</keyword>
<comment type="caution">
    <text evidence="2">The sequence shown here is derived from an EMBL/GenBank/DDBJ whole genome shotgun (WGS) entry which is preliminary data.</text>
</comment>
<sequence>MDFLQWQKDFKTIAEYHGIFSHDVREKMQQIRKVVKGVAPEAKEVISYQIPAFKIGKKYLIYYSAYTKHISLSSPWSEAFRKKFASELKGLTVTKSAIQLPNKDELPLDLIKRIVAFRKWEIDQEQ</sequence>
<dbReference type="Pfam" id="PF08818">
    <property type="entry name" value="DUF1801"/>
    <property type="match status" value="1"/>
</dbReference>
<evidence type="ECO:0000313" key="2">
    <source>
        <dbReference type="EMBL" id="MFC3199328.1"/>
    </source>
</evidence>
<evidence type="ECO:0000313" key="3">
    <source>
        <dbReference type="Proteomes" id="UP001595526"/>
    </source>
</evidence>
<dbReference type="EMBL" id="JBHRTA010000038">
    <property type="protein sequence ID" value="MFC3199328.1"/>
    <property type="molecule type" value="Genomic_DNA"/>
</dbReference>
<proteinExistence type="predicted"/>
<gene>
    <name evidence="2" type="ORF">ACFOET_17025</name>
</gene>
<reference evidence="3" key="1">
    <citation type="journal article" date="2019" name="Int. J. Syst. Evol. Microbiol.">
        <title>The Global Catalogue of Microorganisms (GCM) 10K type strain sequencing project: providing services to taxonomists for standard genome sequencing and annotation.</title>
        <authorList>
            <consortium name="The Broad Institute Genomics Platform"/>
            <consortium name="The Broad Institute Genome Sequencing Center for Infectious Disease"/>
            <person name="Wu L."/>
            <person name="Ma J."/>
        </authorList>
    </citation>
    <scope>NUCLEOTIDE SEQUENCE [LARGE SCALE GENOMIC DNA]</scope>
    <source>
        <strain evidence="3">KCTC 52416</strain>
    </source>
</reference>
<organism evidence="2 3">
    <name type="scientific">Parapedobacter deserti</name>
    <dbReference type="NCBI Taxonomy" id="1912957"/>
    <lineage>
        <taxon>Bacteria</taxon>
        <taxon>Pseudomonadati</taxon>
        <taxon>Bacteroidota</taxon>
        <taxon>Sphingobacteriia</taxon>
        <taxon>Sphingobacteriales</taxon>
        <taxon>Sphingobacteriaceae</taxon>
        <taxon>Parapedobacter</taxon>
    </lineage>
</organism>
<dbReference type="InterPro" id="IPR014922">
    <property type="entry name" value="YdhG-like"/>
</dbReference>
<dbReference type="SUPFAM" id="SSF159888">
    <property type="entry name" value="YdhG-like"/>
    <property type="match status" value="1"/>
</dbReference>
<dbReference type="Proteomes" id="UP001595526">
    <property type="component" value="Unassembled WGS sequence"/>
</dbReference>
<accession>A0ABV7JST1</accession>
<name>A0ABV7JST1_9SPHI</name>
<dbReference type="Gene3D" id="3.90.1150.200">
    <property type="match status" value="1"/>
</dbReference>
<dbReference type="RefSeq" id="WP_379024828.1">
    <property type="nucleotide sequence ID" value="NZ_JBHRTA010000038.1"/>
</dbReference>
<evidence type="ECO:0000259" key="1">
    <source>
        <dbReference type="Pfam" id="PF08818"/>
    </source>
</evidence>
<feature type="domain" description="YdhG-like" evidence="1">
    <location>
        <begin position="25"/>
        <end position="117"/>
    </location>
</feature>